<reference evidence="4" key="1">
    <citation type="journal article" date="2008" name="Nat. Genet.">
        <title>The Pristionchus pacificus genome provides a unique perspective on nematode lifestyle and parasitism.</title>
        <authorList>
            <person name="Dieterich C."/>
            <person name="Clifton S.W."/>
            <person name="Schuster L.N."/>
            <person name="Chinwalla A."/>
            <person name="Delehaunty K."/>
            <person name="Dinkelacker I."/>
            <person name="Fulton L."/>
            <person name="Fulton R."/>
            <person name="Godfrey J."/>
            <person name="Minx P."/>
            <person name="Mitreva M."/>
            <person name="Roeseler W."/>
            <person name="Tian H."/>
            <person name="Witte H."/>
            <person name="Yang S.P."/>
            <person name="Wilson R.K."/>
            <person name="Sommer R.J."/>
        </authorList>
    </citation>
    <scope>NUCLEOTIDE SEQUENCE [LARGE SCALE GENOMIC DNA]</scope>
    <source>
        <strain evidence="4">PS312</strain>
    </source>
</reference>
<feature type="transmembrane region" description="Helical" evidence="2">
    <location>
        <begin position="522"/>
        <end position="547"/>
    </location>
</feature>
<keyword evidence="4" id="KW-1185">Reference proteome</keyword>
<feature type="compositionally biased region" description="Basic and acidic residues" evidence="1">
    <location>
        <begin position="604"/>
        <end position="617"/>
    </location>
</feature>
<evidence type="ECO:0000313" key="3">
    <source>
        <dbReference type="EnsemblMetazoa" id="PPA35358.1"/>
    </source>
</evidence>
<name>A0A2A6B5U1_PRIPA</name>
<dbReference type="SUPFAM" id="SSF103473">
    <property type="entry name" value="MFS general substrate transporter"/>
    <property type="match status" value="1"/>
</dbReference>
<feature type="transmembrane region" description="Helical" evidence="2">
    <location>
        <begin position="452"/>
        <end position="472"/>
    </location>
</feature>
<keyword evidence="2" id="KW-0812">Transmembrane</keyword>
<feature type="transmembrane region" description="Helical" evidence="2">
    <location>
        <begin position="221"/>
        <end position="238"/>
    </location>
</feature>
<dbReference type="Proteomes" id="UP000005239">
    <property type="component" value="Unassembled WGS sequence"/>
</dbReference>
<keyword evidence="2" id="KW-0472">Membrane</keyword>
<feature type="transmembrane region" description="Helical" evidence="2">
    <location>
        <begin position="335"/>
        <end position="359"/>
    </location>
</feature>
<dbReference type="GO" id="GO:0016020">
    <property type="term" value="C:membrane"/>
    <property type="evidence" value="ECO:0000318"/>
    <property type="project" value="GO_Central"/>
</dbReference>
<evidence type="ECO:0000256" key="2">
    <source>
        <dbReference type="SAM" id="Phobius"/>
    </source>
</evidence>
<feature type="transmembrane region" description="Helical" evidence="2">
    <location>
        <begin position="559"/>
        <end position="586"/>
    </location>
</feature>
<feature type="transmembrane region" description="Helical" evidence="2">
    <location>
        <begin position="159"/>
        <end position="183"/>
    </location>
</feature>
<accession>A0A2A6B5U1</accession>
<proteinExistence type="predicted"/>
<dbReference type="GO" id="GO:0022857">
    <property type="term" value="F:transmembrane transporter activity"/>
    <property type="evidence" value="ECO:0000318"/>
    <property type="project" value="GO_Central"/>
</dbReference>
<protein>
    <submittedName>
        <fullName evidence="3">Uncharacterized protein</fullName>
    </submittedName>
</protein>
<dbReference type="GO" id="GO:0055085">
    <property type="term" value="P:transmembrane transport"/>
    <property type="evidence" value="ECO:0000318"/>
    <property type="project" value="GO_Central"/>
</dbReference>
<feature type="transmembrane region" description="Helical" evidence="2">
    <location>
        <begin position="247"/>
        <end position="266"/>
    </location>
</feature>
<feature type="transmembrane region" description="Helical" evidence="2">
    <location>
        <begin position="423"/>
        <end position="440"/>
    </location>
</feature>
<evidence type="ECO:0000256" key="1">
    <source>
        <dbReference type="SAM" id="MobiDB-lite"/>
    </source>
</evidence>
<evidence type="ECO:0000313" key="4">
    <source>
        <dbReference type="Proteomes" id="UP000005239"/>
    </source>
</evidence>
<dbReference type="AlphaFoldDB" id="A0A2A6B5U1"/>
<feature type="transmembrane region" description="Helical" evidence="2">
    <location>
        <begin position="484"/>
        <end position="502"/>
    </location>
</feature>
<sequence length="640" mass="71347">MRLHRPEQSLKSASNTRKGRSSTSKANRLKHKIIVPSSPGARTPADVSKKGGGTPRPLQCVPLHQKARSHAASPANADRSTKPKPQPSNSTTPSSQPPSSQPLSQEPLDDVTTPDKTVTAAASTYKPIPTAYGGVREQRVKYEHVMLRYGHWDSIRLRVYTYLGITLCASLLSNYILILYAIVVYDTVHENGRPNCPCNVSATHATARLDLGKVDPHNRVVYWRMISGILLGLTSPLLERFLGRRNCLLFFLGLNVVWALILSTQTKYFSDVSMFGLCLGDTFVVFSSPVSLIESLPFHMRVIAPLTIPVANAIGTVFCLLLFEQVALQKICYAAIFLYVVGMILTFFAAEESLCHLIVRNRIEDVQNLVTKYEMEVCEREGGKKKFHQRAAKKIYHIFKMIRFDTDELSIFYFLRRFFKSNVVLETCLACFFAMASGLLDFEMYQSMAELFAGAYVLMCGKLIACVITIAVMIMTRNTHRVKVMSLLQCAILLLLACKKMMLKYDKGNVCSDHQFVARSMFLSAILLSSLIDGLHIVKVAAFLGFGIGGMKDTLPFSLVYLFHLIVGAVALLRMADAVPFSLYLIDLLPLSDRPSYCSTRRGLKAEEESADQKTKNDGVVMQIPNPNYNKDPKQQPATP</sequence>
<feature type="compositionally biased region" description="Polar residues" evidence="1">
    <location>
        <begin position="9"/>
        <end position="26"/>
    </location>
</feature>
<reference evidence="3" key="2">
    <citation type="submission" date="2022-06" db="UniProtKB">
        <authorList>
            <consortium name="EnsemblMetazoa"/>
        </authorList>
    </citation>
    <scope>IDENTIFICATION</scope>
    <source>
        <strain evidence="3">PS312</strain>
    </source>
</reference>
<organism evidence="3 4">
    <name type="scientific">Pristionchus pacificus</name>
    <name type="common">Parasitic nematode worm</name>
    <dbReference type="NCBI Taxonomy" id="54126"/>
    <lineage>
        <taxon>Eukaryota</taxon>
        <taxon>Metazoa</taxon>
        <taxon>Ecdysozoa</taxon>
        <taxon>Nematoda</taxon>
        <taxon>Chromadorea</taxon>
        <taxon>Rhabditida</taxon>
        <taxon>Rhabditina</taxon>
        <taxon>Diplogasteromorpha</taxon>
        <taxon>Diplogasteroidea</taxon>
        <taxon>Neodiplogasteridae</taxon>
        <taxon>Pristionchus</taxon>
    </lineage>
</organism>
<gene>
    <name evidence="3" type="primary">WBGene00273727</name>
</gene>
<dbReference type="InterPro" id="IPR036259">
    <property type="entry name" value="MFS_trans_sf"/>
</dbReference>
<feature type="region of interest" description="Disordered" evidence="1">
    <location>
        <begin position="1"/>
        <end position="114"/>
    </location>
</feature>
<dbReference type="EnsemblMetazoa" id="PPA35358.1">
    <property type="protein sequence ID" value="PPA35358.1"/>
    <property type="gene ID" value="WBGene00273727"/>
</dbReference>
<keyword evidence="2" id="KW-1133">Transmembrane helix</keyword>
<feature type="region of interest" description="Disordered" evidence="1">
    <location>
        <begin position="602"/>
        <end position="640"/>
    </location>
</feature>
<feature type="transmembrane region" description="Helical" evidence="2">
    <location>
        <begin position="302"/>
        <end position="323"/>
    </location>
</feature>
<accession>A0A8R1YQ82</accession>